<feature type="region of interest" description="Disordered" evidence="1">
    <location>
        <begin position="222"/>
        <end position="254"/>
    </location>
</feature>
<sequence length="276" mass="29942">MGGYRVESMALPPLRESFHSFEARANRGDASSSPCGASSSLPTPRHPTDPYELPNDHSGSDFWQVCSHFYEGESVRLGATPLVNGLVELVHVPPLPSPTESSHRHVPPSPSPLTTPNLFSHMSSPKLFPFLSSPKLPPPLSSPTLFLGDGDDKGDSTGAASALVKLPKVPRVKVKQRKDGDAHSKEDSQAYVYNRSLTLICENDSAAADHIDAADTKARPVAADVSSTPSNKPQVEYYYRPLPQPRTGTPSYMRPSARRRALVAFTASTEFVHAFR</sequence>
<feature type="compositionally biased region" description="Basic and acidic residues" evidence="1">
    <location>
        <begin position="46"/>
        <end position="55"/>
    </location>
</feature>
<feature type="region of interest" description="Disordered" evidence="1">
    <location>
        <begin position="21"/>
        <end position="55"/>
    </location>
</feature>
<proteinExistence type="predicted"/>
<feature type="compositionally biased region" description="Low complexity" evidence="1">
    <location>
        <begin position="31"/>
        <end position="40"/>
    </location>
</feature>
<evidence type="ECO:0000313" key="2">
    <source>
        <dbReference type="EMBL" id="EPY18022.1"/>
    </source>
</evidence>
<dbReference type="Proteomes" id="UP000015354">
    <property type="component" value="Unassembled WGS sequence"/>
</dbReference>
<organism evidence="2 3">
    <name type="scientific">Strigomonas culicis</name>
    <dbReference type="NCBI Taxonomy" id="28005"/>
    <lineage>
        <taxon>Eukaryota</taxon>
        <taxon>Discoba</taxon>
        <taxon>Euglenozoa</taxon>
        <taxon>Kinetoplastea</taxon>
        <taxon>Metakinetoplastina</taxon>
        <taxon>Trypanosomatida</taxon>
        <taxon>Trypanosomatidae</taxon>
        <taxon>Strigomonadinae</taxon>
        <taxon>Strigomonas</taxon>
    </lineage>
</organism>
<dbReference type="EMBL" id="ATMH01010159">
    <property type="protein sequence ID" value="EPY18022.1"/>
    <property type="molecule type" value="Genomic_DNA"/>
</dbReference>
<accession>S9TIX2</accession>
<protein>
    <submittedName>
        <fullName evidence="2">Uncharacterized protein</fullName>
    </submittedName>
</protein>
<evidence type="ECO:0000313" key="3">
    <source>
        <dbReference type="Proteomes" id="UP000015354"/>
    </source>
</evidence>
<dbReference type="AlphaFoldDB" id="S9TIX2"/>
<reference evidence="2 3" key="1">
    <citation type="journal article" date="2013" name="PLoS ONE">
        <title>Predicting the Proteins of Angomonas deanei, Strigomonas culicis and Their Respective Endosymbionts Reveals New Aspects of the Trypanosomatidae Family.</title>
        <authorList>
            <person name="Motta M.C."/>
            <person name="Martins A.C."/>
            <person name="de Souza S.S."/>
            <person name="Catta-Preta C.M."/>
            <person name="Silva R."/>
            <person name="Klein C.C."/>
            <person name="de Almeida L.G."/>
            <person name="de Lima Cunha O."/>
            <person name="Ciapina L.P."/>
            <person name="Brocchi M."/>
            <person name="Colabardini A.C."/>
            <person name="de Araujo Lima B."/>
            <person name="Machado C.R."/>
            <person name="de Almeida Soares C.M."/>
            <person name="Probst C.M."/>
            <person name="de Menezes C.B."/>
            <person name="Thompson C.E."/>
            <person name="Bartholomeu D.C."/>
            <person name="Gradia D.F."/>
            <person name="Pavoni D.P."/>
            <person name="Grisard E.C."/>
            <person name="Fantinatti-Garboggini F."/>
            <person name="Marchini F.K."/>
            <person name="Rodrigues-Luiz G.F."/>
            <person name="Wagner G."/>
            <person name="Goldman G.H."/>
            <person name="Fietto J.L."/>
            <person name="Elias M.C."/>
            <person name="Goldman M.H."/>
            <person name="Sagot M.F."/>
            <person name="Pereira M."/>
            <person name="Stoco P.H."/>
            <person name="de Mendonca-Neto R.P."/>
            <person name="Teixeira S.M."/>
            <person name="Maciel T.E."/>
            <person name="de Oliveira Mendes T.A."/>
            <person name="Urmenyi T.P."/>
            <person name="de Souza W."/>
            <person name="Schenkman S."/>
            <person name="de Vasconcelos A.T."/>
        </authorList>
    </citation>
    <scope>NUCLEOTIDE SEQUENCE [LARGE SCALE GENOMIC DNA]</scope>
</reference>
<name>S9TIX2_9TRYP</name>
<comment type="caution">
    <text evidence="2">The sequence shown here is derived from an EMBL/GenBank/DDBJ whole genome shotgun (WGS) entry which is preliminary data.</text>
</comment>
<keyword evidence="3" id="KW-1185">Reference proteome</keyword>
<gene>
    <name evidence="2" type="ORF">STCU_10245</name>
</gene>
<evidence type="ECO:0000256" key="1">
    <source>
        <dbReference type="SAM" id="MobiDB-lite"/>
    </source>
</evidence>